<evidence type="ECO:0000313" key="6">
    <source>
        <dbReference type="Proteomes" id="UP000034150"/>
    </source>
</evidence>
<keyword evidence="6" id="KW-1185">Reference proteome</keyword>
<accession>A0A0M2K3L9</accession>
<name>A0A0M2K3L9_9MYCO</name>
<evidence type="ECO:0000259" key="4">
    <source>
        <dbReference type="Pfam" id="PF01425"/>
    </source>
</evidence>
<evidence type="ECO:0000256" key="1">
    <source>
        <dbReference type="ARBA" id="ARBA00001311"/>
    </source>
</evidence>
<gene>
    <name evidence="5" type="ORF">WN67_02880</name>
</gene>
<dbReference type="OrthoDB" id="5175573at2"/>
<dbReference type="RefSeq" id="WP_046361567.1">
    <property type="nucleotide sequence ID" value="NZ_LAUZ02000014.1"/>
</dbReference>
<dbReference type="InterPro" id="IPR000120">
    <property type="entry name" value="Amidase"/>
</dbReference>
<dbReference type="PATRIC" id="fig|1807.13.peg.1726"/>
<proteinExistence type="inferred from homology"/>
<comment type="similarity">
    <text evidence="2">Belongs to the amidase family.</text>
</comment>
<reference evidence="5 6" key="1">
    <citation type="journal article" date="2015" name="Genome Announc.">
        <title>Draft Genome Sequence of Mycobacterium obuense Strain UC1, Isolated from Patient Sputum.</title>
        <authorList>
            <person name="Greninger A.L."/>
            <person name="Cunningham G."/>
            <person name="Hsu E.D."/>
            <person name="Yu J.M."/>
            <person name="Chiu C.Y."/>
            <person name="Miller S."/>
        </authorList>
    </citation>
    <scope>NUCLEOTIDE SEQUENCE [LARGE SCALE GENOMIC DNA]</scope>
    <source>
        <strain evidence="5 6">UC1</strain>
    </source>
</reference>
<dbReference type="AlphaFoldDB" id="A0A0M2K3L9"/>
<dbReference type="InterPro" id="IPR023631">
    <property type="entry name" value="Amidase_dom"/>
</dbReference>
<comment type="caution">
    <text evidence="5">The sequence shown here is derived from an EMBL/GenBank/DDBJ whole genome shotgun (WGS) entry which is preliminary data.</text>
</comment>
<evidence type="ECO:0000256" key="2">
    <source>
        <dbReference type="ARBA" id="ARBA00009199"/>
    </source>
</evidence>
<organism evidence="5 6">
    <name type="scientific">Mycolicibacterium obuense</name>
    <dbReference type="NCBI Taxonomy" id="1807"/>
    <lineage>
        <taxon>Bacteria</taxon>
        <taxon>Bacillati</taxon>
        <taxon>Actinomycetota</taxon>
        <taxon>Actinomycetes</taxon>
        <taxon>Mycobacteriales</taxon>
        <taxon>Mycobacteriaceae</taxon>
        <taxon>Mycolicibacterium</taxon>
    </lineage>
</organism>
<dbReference type="Gene3D" id="3.90.1300.10">
    <property type="entry name" value="Amidase signature (AS) domain"/>
    <property type="match status" value="1"/>
</dbReference>
<dbReference type="Proteomes" id="UP000034150">
    <property type="component" value="Unassembled WGS sequence"/>
</dbReference>
<dbReference type="InterPro" id="IPR036928">
    <property type="entry name" value="AS_sf"/>
</dbReference>
<dbReference type="Pfam" id="PF01425">
    <property type="entry name" value="Amidase"/>
    <property type="match status" value="1"/>
</dbReference>
<dbReference type="EMBL" id="LAUZ02000014">
    <property type="protein sequence ID" value="KKF03499.1"/>
    <property type="molecule type" value="Genomic_DNA"/>
</dbReference>
<evidence type="ECO:0000256" key="3">
    <source>
        <dbReference type="ARBA" id="ARBA00012922"/>
    </source>
</evidence>
<dbReference type="SUPFAM" id="SSF75304">
    <property type="entry name" value="Amidase signature (AS) enzymes"/>
    <property type="match status" value="1"/>
</dbReference>
<dbReference type="PANTHER" id="PTHR11895:SF7">
    <property type="entry name" value="GLUTAMYL-TRNA(GLN) AMIDOTRANSFERASE SUBUNIT A, MITOCHONDRIAL"/>
    <property type="match status" value="1"/>
</dbReference>
<dbReference type="PANTHER" id="PTHR11895">
    <property type="entry name" value="TRANSAMIDASE"/>
    <property type="match status" value="1"/>
</dbReference>
<evidence type="ECO:0000313" key="5">
    <source>
        <dbReference type="EMBL" id="KKF03499.1"/>
    </source>
</evidence>
<sequence length="498" mass="51426">MDTATAFELADTDAIGLGALAATGELSATELLEAAIIRLDAGRELNTVITDLFDYGRARAEALDASGVLRSGDSGPLAGVPFLIKDIGASLAGTPEAMGSRALRTHVAQHTAWIVERYLEAGLVLFGKTNTPEWANHCTTEPSLFGATGNPWGLDITPGGSSGGSAAAVAAGIVPAASGGDATGSIRVPAACCGLVGLKPRRARTSLAPGAGHILEGLFNEHALTRTVRDSAALLDAVTGAGVGDPYSAPPPSAAYLDIIANPPAPQRIMVSTSSPFPGPATDPAVVAAVERTAAALAELGHHVEPGAPTIDPDAVADAIAVLHNVSNVGLLSLARDHLGREPREDEFEPSSWVMIQEGLQTSGAAYADAITAMHAQTRRFAGQMLDHDVLLVPTLLTPPSPYGLLDQPRGTTRAFFDVEFATTGWTVLANVTGWAAISLPLGVTADGLPIGVQLMAPDEAVLLALAAQLETAIPWADRRPLRWTRQSTVHLDQGEVP</sequence>
<protein>
    <recommendedName>
        <fullName evidence="3">amidase</fullName>
        <ecNumber evidence="3">3.5.1.4</ecNumber>
    </recommendedName>
</protein>
<dbReference type="EC" id="3.5.1.4" evidence="3"/>
<feature type="domain" description="Amidase" evidence="4">
    <location>
        <begin position="30"/>
        <end position="458"/>
    </location>
</feature>
<dbReference type="GO" id="GO:0004040">
    <property type="term" value="F:amidase activity"/>
    <property type="evidence" value="ECO:0007669"/>
    <property type="project" value="UniProtKB-EC"/>
</dbReference>
<comment type="catalytic activity">
    <reaction evidence="1">
        <text>a monocarboxylic acid amide + H2O = a monocarboxylate + NH4(+)</text>
        <dbReference type="Rhea" id="RHEA:12020"/>
        <dbReference type="ChEBI" id="CHEBI:15377"/>
        <dbReference type="ChEBI" id="CHEBI:28938"/>
        <dbReference type="ChEBI" id="CHEBI:35757"/>
        <dbReference type="ChEBI" id="CHEBI:83628"/>
        <dbReference type="EC" id="3.5.1.4"/>
    </reaction>
</comment>